<dbReference type="AlphaFoldDB" id="A0A1G2FG26"/>
<evidence type="ECO:0000313" key="2">
    <source>
        <dbReference type="Proteomes" id="UP000177061"/>
    </source>
</evidence>
<proteinExistence type="predicted"/>
<gene>
    <name evidence="1" type="ORF">A3J64_02705</name>
</gene>
<evidence type="ECO:0000313" key="1">
    <source>
        <dbReference type="EMBL" id="OGZ36511.1"/>
    </source>
</evidence>
<dbReference type="Proteomes" id="UP000177061">
    <property type="component" value="Unassembled WGS sequence"/>
</dbReference>
<dbReference type="STRING" id="1801997.A3J64_02705"/>
<name>A0A1G2FG26_9BACT</name>
<sequence>MINIINFFMLSQTKNKDILKKWGVESTEEVYWKLMASGAGEDVAKKIISNSIFLDKYFDLKQKGVSDLEIAVIMQDLIKKDLHNININKKDKMRITEKTKEYSDEHLLEELVIKIDQYPPEILDILKKEFENRGHDLKKLLLEEYEKSGKIKKIFQKVRHIGVAGEVGSFDKYCIGNLYFTSESIFYLPFKIKSDFRNIGWYGSGFLGYLGTELFSEITAKRKKSFKDDLPEDLPPLSLLSRFIKGSICFKKSEIKKVIAAVVMLPGAIKKFSFKTTNKDNDDSFEIQSRDVEEFRSIIKEEGILLESARGLSKWKTIFLK</sequence>
<organism evidence="1 2">
    <name type="scientific">Candidatus Portnoybacteria bacterium RIFCSPHIGHO2_12_FULL_38_9</name>
    <dbReference type="NCBI Taxonomy" id="1801997"/>
    <lineage>
        <taxon>Bacteria</taxon>
        <taxon>Candidatus Portnoyibacteriota</taxon>
    </lineage>
</organism>
<dbReference type="EMBL" id="MHNB01000025">
    <property type="protein sequence ID" value="OGZ36511.1"/>
    <property type="molecule type" value="Genomic_DNA"/>
</dbReference>
<comment type="caution">
    <text evidence="1">The sequence shown here is derived from an EMBL/GenBank/DDBJ whole genome shotgun (WGS) entry which is preliminary data.</text>
</comment>
<reference evidence="1 2" key="1">
    <citation type="journal article" date="2016" name="Nat. Commun.">
        <title>Thousands of microbial genomes shed light on interconnected biogeochemical processes in an aquifer system.</title>
        <authorList>
            <person name="Anantharaman K."/>
            <person name="Brown C.T."/>
            <person name="Hug L.A."/>
            <person name="Sharon I."/>
            <person name="Castelle C.J."/>
            <person name="Probst A.J."/>
            <person name="Thomas B.C."/>
            <person name="Singh A."/>
            <person name="Wilkins M.J."/>
            <person name="Karaoz U."/>
            <person name="Brodie E.L."/>
            <person name="Williams K.H."/>
            <person name="Hubbard S.S."/>
            <person name="Banfield J.F."/>
        </authorList>
    </citation>
    <scope>NUCLEOTIDE SEQUENCE [LARGE SCALE GENOMIC DNA]</scope>
</reference>
<accession>A0A1G2FG26</accession>
<protein>
    <submittedName>
        <fullName evidence="1">Uncharacterized protein</fullName>
    </submittedName>
</protein>